<dbReference type="NCBIfam" id="NF008805">
    <property type="entry name" value="PRK11824.1"/>
    <property type="match status" value="1"/>
</dbReference>
<dbReference type="PROSITE" id="PS50084">
    <property type="entry name" value="KH_TYPE_1"/>
    <property type="match status" value="1"/>
</dbReference>
<evidence type="ECO:0000256" key="1">
    <source>
        <dbReference type="ARBA" id="ARBA00007404"/>
    </source>
</evidence>
<dbReference type="InterPro" id="IPR015847">
    <property type="entry name" value="ExoRNase_PH_dom2"/>
</dbReference>
<dbReference type="AlphaFoldDB" id="A0A1F5AYU0"/>
<dbReference type="Pfam" id="PF03725">
    <property type="entry name" value="RNase_PH_C"/>
    <property type="match status" value="1"/>
</dbReference>
<dbReference type="PROSITE" id="PS50126">
    <property type="entry name" value="S1"/>
    <property type="match status" value="1"/>
</dbReference>
<dbReference type="PIRSF" id="PIRSF005499">
    <property type="entry name" value="PNPase"/>
    <property type="match status" value="1"/>
</dbReference>
<dbReference type="EC" id="2.7.7.8" evidence="8"/>
<dbReference type="InterPro" id="IPR036345">
    <property type="entry name" value="ExoRNase_PH_dom2_sf"/>
</dbReference>
<dbReference type="SUPFAM" id="SSF54211">
    <property type="entry name" value="Ribosomal protein S5 domain 2-like"/>
    <property type="match status" value="2"/>
</dbReference>
<feature type="binding site" evidence="8">
    <location>
        <position position="490"/>
    </location>
    <ligand>
        <name>Mg(2+)</name>
        <dbReference type="ChEBI" id="CHEBI:18420"/>
    </ligand>
</feature>
<organism evidence="10 11">
    <name type="scientific">Candidatus Azambacteria bacterium RBG_16_47_10</name>
    <dbReference type="NCBI Taxonomy" id="1797292"/>
    <lineage>
        <taxon>Bacteria</taxon>
        <taxon>Candidatus Azamiibacteriota</taxon>
    </lineage>
</organism>
<dbReference type="Proteomes" id="UP000176639">
    <property type="component" value="Unassembled WGS sequence"/>
</dbReference>
<evidence type="ECO:0000256" key="4">
    <source>
        <dbReference type="ARBA" id="ARBA00022695"/>
    </source>
</evidence>
<keyword evidence="4 8" id="KW-0548">Nucleotidyltransferase</keyword>
<keyword evidence="7 8" id="KW-0694">RNA-binding</keyword>
<dbReference type="CDD" id="cd11364">
    <property type="entry name" value="RNase_PH_PNPase_2"/>
    <property type="match status" value="1"/>
</dbReference>
<name>A0A1F5AYU0_9BACT</name>
<dbReference type="GO" id="GO:0005829">
    <property type="term" value="C:cytosol"/>
    <property type="evidence" value="ECO:0007669"/>
    <property type="project" value="TreeGrafter"/>
</dbReference>
<dbReference type="SUPFAM" id="SSF54791">
    <property type="entry name" value="Eukaryotic type KH-domain (KH-domain type I)"/>
    <property type="match status" value="1"/>
</dbReference>
<dbReference type="InterPro" id="IPR012340">
    <property type="entry name" value="NA-bd_OB-fold"/>
</dbReference>
<comment type="function">
    <text evidence="8">Involved in mRNA degradation. Catalyzes the phosphorolysis of single-stranded polyribonucleotides processively in the 3'- to 5'-direction.</text>
</comment>
<dbReference type="GO" id="GO:0003723">
    <property type="term" value="F:RNA binding"/>
    <property type="evidence" value="ECO:0007669"/>
    <property type="project" value="UniProtKB-UniRule"/>
</dbReference>
<gene>
    <name evidence="8" type="primary">pnp</name>
    <name evidence="10" type="ORF">A2Z10_00675</name>
</gene>
<dbReference type="EMBL" id="MEYI01000036">
    <property type="protein sequence ID" value="OGD23551.1"/>
    <property type="molecule type" value="Genomic_DNA"/>
</dbReference>
<dbReference type="Pfam" id="PF00575">
    <property type="entry name" value="S1"/>
    <property type="match status" value="1"/>
</dbReference>
<dbReference type="GO" id="GO:0000175">
    <property type="term" value="F:3'-5'-RNA exonuclease activity"/>
    <property type="evidence" value="ECO:0007669"/>
    <property type="project" value="TreeGrafter"/>
</dbReference>
<proteinExistence type="inferred from homology"/>
<comment type="catalytic activity">
    <reaction evidence="8">
        <text>RNA(n+1) + phosphate = RNA(n) + a ribonucleoside 5'-diphosphate</text>
        <dbReference type="Rhea" id="RHEA:22096"/>
        <dbReference type="Rhea" id="RHEA-COMP:14527"/>
        <dbReference type="Rhea" id="RHEA-COMP:17342"/>
        <dbReference type="ChEBI" id="CHEBI:43474"/>
        <dbReference type="ChEBI" id="CHEBI:57930"/>
        <dbReference type="ChEBI" id="CHEBI:140395"/>
        <dbReference type="EC" id="2.7.7.8"/>
    </reaction>
</comment>
<comment type="cofactor">
    <cofactor evidence="8">
        <name>Mg(2+)</name>
        <dbReference type="ChEBI" id="CHEBI:18420"/>
    </cofactor>
</comment>
<dbReference type="Gene3D" id="2.40.50.140">
    <property type="entry name" value="Nucleic acid-binding proteins"/>
    <property type="match status" value="1"/>
</dbReference>
<dbReference type="SUPFAM" id="SSF50249">
    <property type="entry name" value="Nucleic acid-binding proteins"/>
    <property type="match status" value="1"/>
</dbReference>
<dbReference type="FunFam" id="2.40.50.140:FF:000189">
    <property type="entry name" value="Polyribonucleotide nucleotidyltransferase, putative"/>
    <property type="match status" value="1"/>
</dbReference>
<dbReference type="SUPFAM" id="SSF55666">
    <property type="entry name" value="Ribonuclease PH domain 2-like"/>
    <property type="match status" value="2"/>
</dbReference>
<dbReference type="CDD" id="cd02393">
    <property type="entry name" value="KH-I_PNPase"/>
    <property type="match status" value="1"/>
</dbReference>
<dbReference type="GO" id="GO:0004654">
    <property type="term" value="F:polyribonucleotide nucleotidyltransferase activity"/>
    <property type="evidence" value="ECO:0007669"/>
    <property type="project" value="UniProtKB-UniRule"/>
</dbReference>
<dbReference type="PANTHER" id="PTHR11252:SF0">
    <property type="entry name" value="POLYRIBONUCLEOTIDE NUCLEOTIDYLTRANSFERASE 1, MITOCHONDRIAL"/>
    <property type="match status" value="1"/>
</dbReference>
<dbReference type="InterPro" id="IPR036612">
    <property type="entry name" value="KH_dom_type_1_sf"/>
</dbReference>
<reference evidence="10 11" key="1">
    <citation type="journal article" date="2016" name="Nat. Commun.">
        <title>Thousands of microbial genomes shed light on interconnected biogeochemical processes in an aquifer system.</title>
        <authorList>
            <person name="Anantharaman K."/>
            <person name="Brown C.T."/>
            <person name="Hug L.A."/>
            <person name="Sharon I."/>
            <person name="Castelle C.J."/>
            <person name="Probst A.J."/>
            <person name="Thomas B.C."/>
            <person name="Singh A."/>
            <person name="Wilkins M.J."/>
            <person name="Karaoz U."/>
            <person name="Brodie E.L."/>
            <person name="Williams K.H."/>
            <person name="Hubbard S.S."/>
            <person name="Banfield J.F."/>
        </authorList>
    </citation>
    <scope>NUCLEOTIDE SEQUENCE [LARGE SCALE GENOMIC DNA]</scope>
</reference>
<dbReference type="InterPro" id="IPR001247">
    <property type="entry name" value="ExoRNase_PH_dom1"/>
</dbReference>
<dbReference type="NCBIfam" id="TIGR03591">
    <property type="entry name" value="polynuc_phos"/>
    <property type="match status" value="1"/>
</dbReference>
<dbReference type="Gene3D" id="3.30.230.70">
    <property type="entry name" value="GHMP Kinase, N-terminal domain"/>
    <property type="match status" value="2"/>
</dbReference>
<evidence type="ECO:0000256" key="6">
    <source>
        <dbReference type="ARBA" id="ARBA00022842"/>
    </source>
</evidence>
<comment type="similarity">
    <text evidence="1 8">Belongs to the polyribonucleotide nucleotidyltransferase family.</text>
</comment>
<dbReference type="Gene3D" id="3.30.1370.10">
    <property type="entry name" value="K Homology domain, type 1"/>
    <property type="match status" value="1"/>
</dbReference>
<dbReference type="CDD" id="cd04472">
    <property type="entry name" value="S1_PNPase"/>
    <property type="match status" value="1"/>
</dbReference>
<dbReference type="SMART" id="SM00316">
    <property type="entry name" value="S1"/>
    <property type="match status" value="1"/>
</dbReference>
<evidence type="ECO:0000256" key="3">
    <source>
        <dbReference type="ARBA" id="ARBA00022679"/>
    </source>
</evidence>
<comment type="caution">
    <text evidence="10">The sequence shown here is derived from an EMBL/GenBank/DDBJ whole genome shotgun (WGS) entry which is preliminary data.</text>
</comment>
<evidence type="ECO:0000256" key="7">
    <source>
        <dbReference type="ARBA" id="ARBA00022884"/>
    </source>
</evidence>
<dbReference type="GO" id="GO:0000287">
    <property type="term" value="F:magnesium ion binding"/>
    <property type="evidence" value="ECO:0007669"/>
    <property type="project" value="UniProtKB-UniRule"/>
</dbReference>
<dbReference type="InterPro" id="IPR020568">
    <property type="entry name" value="Ribosomal_Su5_D2-typ_SF"/>
</dbReference>
<accession>A0A1F5AYU0</accession>
<keyword evidence="3 8" id="KW-0808">Transferase</keyword>
<dbReference type="InterPro" id="IPR012162">
    <property type="entry name" value="PNPase"/>
</dbReference>
<feature type="binding site" evidence="8">
    <location>
        <position position="496"/>
    </location>
    <ligand>
        <name>Mg(2+)</name>
        <dbReference type="ChEBI" id="CHEBI:18420"/>
    </ligand>
</feature>
<dbReference type="Pfam" id="PF01138">
    <property type="entry name" value="RNase_PH"/>
    <property type="match status" value="2"/>
</dbReference>
<dbReference type="InterPro" id="IPR003029">
    <property type="entry name" value="S1_domain"/>
</dbReference>
<dbReference type="PROSITE" id="PS51257">
    <property type="entry name" value="PROKAR_LIPOPROTEIN"/>
    <property type="match status" value="1"/>
</dbReference>
<dbReference type="FunFam" id="3.30.230.70:FF:000002">
    <property type="entry name" value="Polyribonucleotide nucleotidyltransferase"/>
    <property type="match status" value="1"/>
</dbReference>
<evidence type="ECO:0000313" key="11">
    <source>
        <dbReference type="Proteomes" id="UP000176639"/>
    </source>
</evidence>
<evidence type="ECO:0000313" key="10">
    <source>
        <dbReference type="EMBL" id="OGD23551.1"/>
    </source>
</evidence>
<keyword evidence="6 8" id="KW-0460">Magnesium</keyword>
<dbReference type="Pfam" id="PF00013">
    <property type="entry name" value="KH_1"/>
    <property type="match status" value="1"/>
</dbReference>
<dbReference type="FunFam" id="3.30.230.70:FF:000001">
    <property type="entry name" value="Polyribonucleotide nucleotidyltransferase"/>
    <property type="match status" value="1"/>
</dbReference>
<dbReference type="InterPro" id="IPR004088">
    <property type="entry name" value="KH_dom_type_1"/>
</dbReference>
<protein>
    <recommendedName>
        <fullName evidence="8">Polyribonucleotide nucleotidyltransferase</fullName>
        <ecNumber evidence="8">2.7.7.8</ecNumber>
    </recommendedName>
    <alternativeName>
        <fullName evidence="8">Polynucleotide phosphorylase</fullName>
        <shortName evidence="8">PNPase</shortName>
    </alternativeName>
</protein>
<evidence type="ECO:0000256" key="5">
    <source>
        <dbReference type="ARBA" id="ARBA00022723"/>
    </source>
</evidence>
<keyword evidence="5 8" id="KW-0479">Metal-binding</keyword>
<dbReference type="InterPro" id="IPR015848">
    <property type="entry name" value="PNPase_PH_RNA-bd_bac/org-type"/>
</dbReference>
<dbReference type="InterPro" id="IPR004087">
    <property type="entry name" value="KH_dom"/>
</dbReference>
<keyword evidence="2 8" id="KW-0963">Cytoplasm</keyword>
<evidence type="ECO:0000259" key="9">
    <source>
        <dbReference type="PROSITE" id="PS50126"/>
    </source>
</evidence>
<dbReference type="FunFam" id="3.30.1370.10:FF:000001">
    <property type="entry name" value="Polyribonucleotide nucleotidyltransferase"/>
    <property type="match status" value="1"/>
</dbReference>
<dbReference type="HAMAP" id="MF_01595">
    <property type="entry name" value="PNPase"/>
    <property type="match status" value="1"/>
</dbReference>
<dbReference type="GO" id="GO:0006402">
    <property type="term" value="P:mRNA catabolic process"/>
    <property type="evidence" value="ECO:0007669"/>
    <property type="project" value="UniProtKB-UniRule"/>
</dbReference>
<dbReference type="SUPFAM" id="SSF46915">
    <property type="entry name" value="Polynucleotide phosphorylase/guanosine pentaphosphate synthase (PNPase/GPSI), domain 3"/>
    <property type="match status" value="1"/>
</dbReference>
<dbReference type="PANTHER" id="PTHR11252">
    <property type="entry name" value="POLYRIBONUCLEOTIDE NUCLEOTIDYLTRANSFERASE"/>
    <property type="match status" value="1"/>
</dbReference>
<sequence length="704" mass="76306">METKEFSLSLGNKTVVVRKTALAGQANGSVLVSCGDTVVLATAVMGKNPREGIDYFPLSVEYEERFYAAGRLPGSRFIKREAKASQEAILTARLIDRCLRPLFNHGIRNEVQVVATVLSFDQENDADVIAMIAASTALATSNIPWSGPLGAVRVARVNGVFELNPTYEERAKADCDIVVAGVDGKINMLEGDADQISEDALMEALALAQSYIEKLVAFQTSIVQEIGVAKVAAPVAEIDPSFHDAVVAFLHDKLNAALYQENKQQRAHDIAAVQSVLKEYIATEHPDDAGKIKAGMKIFDEQVDVIVHDNIINHEKRPDGRKLDELRALSSIVGFLPRTHGSGIFMRGETQVLSVLTLGSPSDQQIIDTMETKDGMKRFMHHYNFPSYSVGETGPMRGPSRRDIGHGALAERSLARLIPEQKDFPYTIRLVSETLSSNGSSSMASVCGSSLALMDGGVPIKGIAAGIAMGLMSDAKGNYKVLTDIQGPEDHHGDMDLKIAGTAQGVTGLQMDVKVDGVTGEMLKDAFIQAKKARLEILDVMLTTISEPRKEMSQYAPRIITLQINPDKIRDVIGPGGKVINEIIKSTGVAIDIEDDGSVFITSVDQESAKKAVEWVNNITREAKVGEVFQATVKKIMDFGAFVEIFPGTEGLVHVSQLSDKYLNHPDEAVKIGDVIPVKLVEIDSQGRLNLSRKATMQKETPAA</sequence>
<dbReference type="SMART" id="SM00322">
    <property type="entry name" value="KH"/>
    <property type="match status" value="1"/>
</dbReference>
<comment type="subcellular location">
    <subcellularLocation>
        <location evidence="8">Cytoplasm</location>
    </subcellularLocation>
</comment>
<dbReference type="InterPro" id="IPR036456">
    <property type="entry name" value="PNPase_PH_RNA-bd_sf"/>
</dbReference>
<evidence type="ECO:0000256" key="2">
    <source>
        <dbReference type="ARBA" id="ARBA00022490"/>
    </source>
</evidence>
<dbReference type="InterPro" id="IPR027408">
    <property type="entry name" value="PNPase/RNase_PH_dom_sf"/>
</dbReference>
<dbReference type="GO" id="GO:0006396">
    <property type="term" value="P:RNA processing"/>
    <property type="evidence" value="ECO:0007669"/>
    <property type="project" value="InterPro"/>
</dbReference>
<dbReference type="Pfam" id="PF03726">
    <property type="entry name" value="PNPase"/>
    <property type="match status" value="1"/>
</dbReference>
<evidence type="ECO:0000256" key="8">
    <source>
        <dbReference type="HAMAP-Rule" id="MF_01595"/>
    </source>
</evidence>
<feature type="domain" description="S1 motif" evidence="9">
    <location>
        <begin position="626"/>
        <end position="694"/>
    </location>
</feature>